<evidence type="ECO:0000313" key="7">
    <source>
        <dbReference type="Proteomes" id="UP000663864"/>
    </source>
</evidence>
<proteinExistence type="predicted"/>
<comment type="caution">
    <text evidence="6">The sequence shown here is derived from an EMBL/GenBank/DDBJ whole genome shotgun (WGS) entry which is preliminary data.</text>
</comment>
<dbReference type="Proteomes" id="UP000663864">
    <property type="component" value="Unassembled WGS sequence"/>
</dbReference>
<protein>
    <recommendedName>
        <fullName evidence="5">MI domain-containing protein</fullName>
    </recommendedName>
</protein>
<dbReference type="PROSITE" id="PS51366">
    <property type="entry name" value="MI"/>
    <property type="match status" value="1"/>
</dbReference>
<organism evidence="6 7">
    <name type="scientific">Rotaria sordida</name>
    <dbReference type="NCBI Taxonomy" id="392033"/>
    <lineage>
        <taxon>Eukaryota</taxon>
        <taxon>Metazoa</taxon>
        <taxon>Spiralia</taxon>
        <taxon>Gnathifera</taxon>
        <taxon>Rotifera</taxon>
        <taxon>Eurotatoria</taxon>
        <taxon>Bdelloidea</taxon>
        <taxon>Philodinida</taxon>
        <taxon>Philodinidae</taxon>
        <taxon>Rotaria</taxon>
    </lineage>
</organism>
<dbReference type="SMART" id="SM00544">
    <property type="entry name" value="MA3"/>
    <property type="match status" value="1"/>
</dbReference>
<feature type="domain" description="MI" evidence="5">
    <location>
        <begin position="17"/>
        <end position="137"/>
    </location>
</feature>
<evidence type="ECO:0000256" key="3">
    <source>
        <dbReference type="ARBA" id="ARBA00023187"/>
    </source>
</evidence>
<dbReference type="PANTHER" id="PTHR18034">
    <property type="entry name" value="CELL CYCLE CONTROL PROTEIN CWF22-RELATED"/>
    <property type="match status" value="1"/>
</dbReference>
<evidence type="ECO:0000259" key="5">
    <source>
        <dbReference type="PROSITE" id="PS51366"/>
    </source>
</evidence>
<evidence type="ECO:0000256" key="1">
    <source>
        <dbReference type="ARBA" id="ARBA00004123"/>
    </source>
</evidence>
<keyword evidence="3" id="KW-0508">mRNA splicing</keyword>
<evidence type="ECO:0000256" key="4">
    <source>
        <dbReference type="ARBA" id="ARBA00023242"/>
    </source>
</evidence>
<sequence>MFLLEEKQQTIINEPETNFAIIREQICSMFQTNIALDKFVKVITQVQLRPEQEMELCKIILNMCAEQHTYKCSFGLLGEELCEARKEYVQHFEKIFQDQYEIAHSLENMKLKNVAKFFAHLLRTNAISWRVLDSIDLTKEDKTSPSSIYIKSLFSQIIESLNETQIVLLRELVAEFILTDNSSNPTTSLLRSVCHDNRVSRTRKEYDIETSPVEIFVNLLLYNKEVLDFCVYTNVESERKCLTGHSIQIWSMFHRQ</sequence>
<dbReference type="EMBL" id="CAJNOT010000993">
    <property type="protein sequence ID" value="CAF1124215.1"/>
    <property type="molecule type" value="Genomic_DNA"/>
</dbReference>
<reference evidence="6" key="1">
    <citation type="submission" date="2021-02" db="EMBL/GenBank/DDBJ databases">
        <authorList>
            <person name="Nowell W R."/>
        </authorList>
    </citation>
    <scope>NUCLEOTIDE SEQUENCE</scope>
</reference>
<gene>
    <name evidence="6" type="ORF">ZHD862_LOCUS18796</name>
</gene>
<keyword evidence="4" id="KW-0539">Nucleus</keyword>
<dbReference type="AlphaFoldDB" id="A0A814QSY8"/>
<evidence type="ECO:0000313" key="6">
    <source>
        <dbReference type="EMBL" id="CAF1124215.1"/>
    </source>
</evidence>
<dbReference type="PANTHER" id="PTHR18034:SF3">
    <property type="entry name" value="PRE-MRNA-SPLICING FACTOR CWC22 HOMOLOG"/>
    <property type="match status" value="1"/>
</dbReference>
<dbReference type="Pfam" id="PF02847">
    <property type="entry name" value="MA3"/>
    <property type="match status" value="1"/>
</dbReference>
<evidence type="ECO:0000256" key="2">
    <source>
        <dbReference type="ARBA" id="ARBA00022664"/>
    </source>
</evidence>
<dbReference type="GO" id="GO:0003723">
    <property type="term" value="F:RNA binding"/>
    <property type="evidence" value="ECO:0007669"/>
    <property type="project" value="TreeGrafter"/>
</dbReference>
<dbReference type="GO" id="GO:0071013">
    <property type="term" value="C:catalytic step 2 spliceosome"/>
    <property type="evidence" value="ECO:0007669"/>
    <property type="project" value="TreeGrafter"/>
</dbReference>
<name>A0A814QSY8_9BILA</name>
<dbReference type="InterPro" id="IPR003891">
    <property type="entry name" value="Initiation_fac_eIF4g_MI"/>
</dbReference>
<dbReference type="GO" id="GO:0000398">
    <property type="term" value="P:mRNA splicing, via spliceosome"/>
    <property type="evidence" value="ECO:0007669"/>
    <property type="project" value="TreeGrafter"/>
</dbReference>
<accession>A0A814QSY8</accession>
<dbReference type="InterPro" id="IPR050781">
    <property type="entry name" value="CWC22_splicing_factor"/>
</dbReference>
<comment type="subcellular location">
    <subcellularLocation>
        <location evidence="1">Nucleus</location>
    </subcellularLocation>
</comment>
<keyword evidence="2" id="KW-0507">mRNA processing</keyword>